<proteinExistence type="predicted"/>
<dbReference type="Proteomes" id="UP001080333">
    <property type="component" value="Unassembled WGS sequence"/>
</dbReference>
<protein>
    <submittedName>
        <fullName evidence="2">ImmA/IrrE family metallo-endopeptidase</fullName>
    </submittedName>
</protein>
<reference evidence="2" key="1">
    <citation type="submission" date="2018-08" db="EMBL/GenBank/DDBJ databases">
        <title>Draft genome sequences of Leuconostoc spp. and Weissella spp. with biocontrol potential.</title>
        <authorList>
            <person name="Lo R."/>
            <person name="Ho V.T.T."/>
            <person name="Turner M.S."/>
        </authorList>
    </citation>
    <scope>NUCLEOTIDE SEQUENCE</scope>
    <source>
        <strain evidence="2">156</strain>
    </source>
</reference>
<evidence type="ECO:0000313" key="3">
    <source>
        <dbReference type="Proteomes" id="UP001080333"/>
    </source>
</evidence>
<comment type="caution">
    <text evidence="2">The sequence shown here is derived from an EMBL/GenBank/DDBJ whole genome shotgun (WGS) entry which is preliminary data.</text>
</comment>
<feature type="domain" description="IrrE N-terminal-like" evidence="1">
    <location>
        <begin position="24"/>
        <end position="83"/>
    </location>
</feature>
<accession>A0A9X3EI68</accession>
<dbReference type="AlphaFoldDB" id="A0A9X3EI68"/>
<sequence length="123" mass="13938">MNNEEKVWDILEKLGLTVTVYSNLHTDAVTVNNQILVSGRILNSPGFVYVMAHEIAHFVLHTDHRSNSIKNEAEANRWAIQFLASDVDHIRSYVEFMQINGIPGKLLDLVQDVLTPIVLSRVE</sequence>
<dbReference type="InterPro" id="IPR010359">
    <property type="entry name" value="IrrE_HExxH"/>
</dbReference>
<name>A0A9X3EI68_9LACO</name>
<dbReference type="EMBL" id="QVOQ01000017">
    <property type="protein sequence ID" value="MCX7579300.1"/>
    <property type="molecule type" value="Genomic_DNA"/>
</dbReference>
<evidence type="ECO:0000313" key="2">
    <source>
        <dbReference type="EMBL" id="MCX7579300.1"/>
    </source>
</evidence>
<organism evidence="2 3">
    <name type="scientific">Leuconostoc falkenbergense</name>
    <dbReference type="NCBI Taxonomy" id="2766470"/>
    <lineage>
        <taxon>Bacteria</taxon>
        <taxon>Bacillati</taxon>
        <taxon>Bacillota</taxon>
        <taxon>Bacilli</taxon>
        <taxon>Lactobacillales</taxon>
        <taxon>Lactobacillaceae</taxon>
        <taxon>Leuconostoc</taxon>
    </lineage>
</organism>
<dbReference type="RefSeq" id="WP_267287229.1">
    <property type="nucleotide sequence ID" value="NZ_QVOQ01000017.1"/>
</dbReference>
<gene>
    <name evidence="2" type="ORF">D0502_07905</name>
</gene>
<evidence type="ECO:0000259" key="1">
    <source>
        <dbReference type="Pfam" id="PF06114"/>
    </source>
</evidence>
<dbReference type="Pfam" id="PF06114">
    <property type="entry name" value="Peptidase_M78"/>
    <property type="match status" value="1"/>
</dbReference>